<proteinExistence type="predicted"/>
<dbReference type="PANTHER" id="PTHR47738">
    <property type="entry name" value="PTS SYSTEM FRUCTOSE-LIKE EIIA COMPONENT-RELATED"/>
    <property type="match status" value="1"/>
</dbReference>
<evidence type="ECO:0000313" key="2">
    <source>
        <dbReference type="EMBL" id="SEJ83714.1"/>
    </source>
</evidence>
<dbReference type="InterPro" id="IPR051541">
    <property type="entry name" value="PTS_SugarTrans_NitroReg"/>
</dbReference>
<evidence type="ECO:0000313" key="3">
    <source>
        <dbReference type="Proteomes" id="UP000199662"/>
    </source>
</evidence>
<gene>
    <name evidence="2" type="ORF">SAMN05660742_1199</name>
</gene>
<dbReference type="Pfam" id="PF00359">
    <property type="entry name" value="PTS_EIIA_2"/>
    <property type="match status" value="1"/>
</dbReference>
<dbReference type="CDD" id="cd00211">
    <property type="entry name" value="PTS_IIA_fru"/>
    <property type="match status" value="1"/>
</dbReference>
<dbReference type="SUPFAM" id="SSF55804">
    <property type="entry name" value="Phoshotransferase/anion transport protein"/>
    <property type="match status" value="1"/>
</dbReference>
<keyword evidence="3" id="KW-1185">Reference proteome</keyword>
<dbReference type="AlphaFoldDB" id="A0A1H7C352"/>
<dbReference type="InterPro" id="IPR002178">
    <property type="entry name" value="PTS_EIIA_type-2_dom"/>
</dbReference>
<dbReference type="RefSeq" id="WP_091834079.1">
    <property type="nucleotide sequence ID" value="NZ_FNZK01000019.1"/>
</dbReference>
<dbReference type="EMBL" id="FNZK01000019">
    <property type="protein sequence ID" value="SEJ83714.1"/>
    <property type="molecule type" value="Genomic_DNA"/>
</dbReference>
<reference evidence="2 3" key="1">
    <citation type="submission" date="2016-10" db="EMBL/GenBank/DDBJ databases">
        <authorList>
            <person name="de Groot N.N."/>
        </authorList>
    </citation>
    <scope>NUCLEOTIDE SEQUENCE [LARGE SCALE GENOMIC DNA]</scope>
    <source>
        <strain evidence="2 3">DSM 2179</strain>
    </source>
</reference>
<dbReference type="Proteomes" id="UP000199662">
    <property type="component" value="Unassembled WGS sequence"/>
</dbReference>
<dbReference type="PANTHER" id="PTHR47738:SF3">
    <property type="entry name" value="PHOSPHOTRANSFERASE SYSTEM MANNITOL_FRUCTOSE-SPECIFIC IIA DOMAIN CONTAINING PROTEIN"/>
    <property type="match status" value="1"/>
</dbReference>
<evidence type="ECO:0000259" key="1">
    <source>
        <dbReference type="PROSITE" id="PS51094"/>
    </source>
</evidence>
<organism evidence="2 3">
    <name type="scientific">Propionispira arboris</name>
    <dbReference type="NCBI Taxonomy" id="84035"/>
    <lineage>
        <taxon>Bacteria</taxon>
        <taxon>Bacillati</taxon>
        <taxon>Bacillota</taxon>
        <taxon>Negativicutes</taxon>
        <taxon>Selenomonadales</taxon>
        <taxon>Selenomonadaceae</taxon>
        <taxon>Propionispira</taxon>
    </lineage>
</organism>
<name>A0A1H7C352_9FIRM</name>
<sequence length="148" mass="16531">MDLDLIALNVEAEDPKSVIRELGTRMLAKNYVKDTYIDAVLERESKLPTGLDLGEFCVAIPHTNTEHVNISNFAIGILKNPVEFHSMSEPTKTLKIGLVFLLAVKDPASQVGLLGNLMKIFQNVDLMKNIRHATTKQEVDDLLDFIQI</sequence>
<dbReference type="PROSITE" id="PS51094">
    <property type="entry name" value="PTS_EIIA_TYPE_2"/>
    <property type="match status" value="1"/>
</dbReference>
<dbReference type="InterPro" id="IPR016152">
    <property type="entry name" value="PTrfase/Anion_transptr"/>
</dbReference>
<dbReference type="Gene3D" id="3.40.930.10">
    <property type="entry name" value="Mannitol-specific EII, Chain A"/>
    <property type="match status" value="1"/>
</dbReference>
<dbReference type="STRING" id="84035.SAMN05660742_1199"/>
<feature type="domain" description="PTS EIIA type-2" evidence="1">
    <location>
        <begin position="1"/>
        <end position="146"/>
    </location>
</feature>
<protein>
    <submittedName>
        <fullName evidence="2">PTS system IIA component, Gat family (TC 4.A.5)</fullName>
    </submittedName>
</protein>
<accession>A0A1H7C352</accession>